<evidence type="ECO:0000313" key="1">
    <source>
        <dbReference type="Proteomes" id="UP000095287"/>
    </source>
</evidence>
<name>A0A1I7YVL2_9BILA</name>
<dbReference type="WBParaSite" id="L893_g20154.t1">
    <property type="protein sequence ID" value="L893_g20154.t1"/>
    <property type="gene ID" value="L893_g20154"/>
</dbReference>
<proteinExistence type="predicted"/>
<evidence type="ECO:0000313" key="2">
    <source>
        <dbReference type="WBParaSite" id="L893_g20154.t1"/>
    </source>
</evidence>
<accession>A0A1I7YVL2</accession>
<protein>
    <submittedName>
        <fullName evidence="2">WW domain-containing protein</fullName>
    </submittedName>
</protein>
<dbReference type="Proteomes" id="UP000095287">
    <property type="component" value="Unplaced"/>
</dbReference>
<keyword evidence="1" id="KW-1185">Reference proteome</keyword>
<sequence length="74" mass="8754">MCKKTTAYVAHLRNSEQFPRSWEENNNVLFNFYFFDARQKKTSKKDLLIQPRMSAKELQIKKGGDNRLTVASRE</sequence>
<reference evidence="2" key="1">
    <citation type="submission" date="2016-11" db="UniProtKB">
        <authorList>
            <consortium name="WormBaseParasite"/>
        </authorList>
    </citation>
    <scope>IDENTIFICATION</scope>
</reference>
<dbReference type="AlphaFoldDB" id="A0A1I7YVL2"/>
<organism evidence="1 2">
    <name type="scientific">Steinernema glaseri</name>
    <dbReference type="NCBI Taxonomy" id="37863"/>
    <lineage>
        <taxon>Eukaryota</taxon>
        <taxon>Metazoa</taxon>
        <taxon>Ecdysozoa</taxon>
        <taxon>Nematoda</taxon>
        <taxon>Chromadorea</taxon>
        <taxon>Rhabditida</taxon>
        <taxon>Tylenchina</taxon>
        <taxon>Panagrolaimomorpha</taxon>
        <taxon>Strongyloidoidea</taxon>
        <taxon>Steinernematidae</taxon>
        <taxon>Steinernema</taxon>
    </lineage>
</organism>